<dbReference type="AlphaFoldDB" id="A0A9W6RYT8"/>
<dbReference type="EMBL" id="BSTK01000002">
    <property type="protein sequence ID" value="GLY84014.1"/>
    <property type="molecule type" value="Genomic_DNA"/>
</dbReference>
<name>A0A9W6RYT8_9ACTN</name>
<dbReference type="Proteomes" id="UP001165074">
    <property type="component" value="Unassembled WGS sequence"/>
</dbReference>
<keyword evidence="3" id="KW-1185">Reference proteome</keyword>
<evidence type="ECO:0000256" key="1">
    <source>
        <dbReference type="SAM" id="MobiDB-lite"/>
    </source>
</evidence>
<evidence type="ECO:0000313" key="3">
    <source>
        <dbReference type="Proteomes" id="UP001165074"/>
    </source>
</evidence>
<proteinExistence type="predicted"/>
<feature type="region of interest" description="Disordered" evidence="1">
    <location>
        <begin position="45"/>
        <end position="66"/>
    </location>
</feature>
<sequence>MKVVASGSLPAGAELPAAEDVEGLLLFPPQPVTSVAMAVTATAPTIRLREPPTGEHTETDRPSRARVERLRTKTPKITRIGT</sequence>
<feature type="compositionally biased region" description="Basic and acidic residues" evidence="1">
    <location>
        <begin position="47"/>
        <end position="66"/>
    </location>
</feature>
<evidence type="ECO:0000313" key="2">
    <source>
        <dbReference type="EMBL" id="GLY84014.1"/>
    </source>
</evidence>
<comment type="caution">
    <text evidence="2">The sequence shown here is derived from an EMBL/GenBank/DDBJ whole genome shotgun (WGS) entry which is preliminary data.</text>
</comment>
<reference evidence="2" key="1">
    <citation type="submission" date="2023-03" db="EMBL/GenBank/DDBJ databases">
        <title>Actinoallomurus iriomotensis NBRC 103684.</title>
        <authorList>
            <person name="Ichikawa N."/>
            <person name="Sato H."/>
            <person name="Tonouchi N."/>
        </authorList>
    </citation>
    <scope>NUCLEOTIDE SEQUENCE</scope>
    <source>
        <strain evidence="2">NBRC 103684</strain>
    </source>
</reference>
<protein>
    <submittedName>
        <fullName evidence="2">Uncharacterized protein</fullName>
    </submittedName>
</protein>
<accession>A0A9W6RYT8</accession>
<organism evidence="2 3">
    <name type="scientific">Actinoallomurus iriomotensis</name>
    <dbReference type="NCBI Taxonomy" id="478107"/>
    <lineage>
        <taxon>Bacteria</taxon>
        <taxon>Bacillati</taxon>
        <taxon>Actinomycetota</taxon>
        <taxon>Actinomycetes</taxon>
        <taxon>Streptosporangiales</taxon>
        <taxon>Thermomonosporaceae</taxon>
        <taxon>Actinoallomurus</taxon>
    </lineage>
</organism>
<gene>
    <name evidence="2" type="ORF">Airi02_019430</name>
</gene>